<comment type="caution">
    <text evidence="1">The sequence shown here is derived from an EMBL/GenBank/DDBJ whole genome shotgun (WGS) entry which is preliminary data.</text>
</comment>
<dbReference type="EMBL" id="WNKQ01000020">
    <property type="protein sequence ID" value="KAF5845142.1"/>
    <property type="molecule type" value="Genomic_DNA"/>
</dbReference>
<evidence type="ECO:0000313" key="2">
    <source>
        <dbReference type="Proteomes" id="UP000624244"/>
    </source>
</evidence>
<gene>
    <name evidence="1" type="ORF">GGP41_001238</name>
</gene>
<reference evidence="1" key="1">
    <citation type="submission" date="2019-11" db="EMBL/GenBank/DDBJ databases">
        <title>Bipolaris sorokiniana Genome sequencing.</title>
        <authorList>
            <person name="Wang H."/>
        </authorList>
    </citation>
    <scope>NUCLEOTIDE SEQUENCE</scope>
</reference>
<proteinExistence type="predicted"/>
<organism evidence="1 2">
    <name type="scientific">Cochliobolus sativus</name>
    <name type="common">Common root rot and spot blotch fungus</name>
    <name type="synonym">Bipolaris sorokiniana</name>
    <dbReference type="NCBI Taxonomy" id="45130"/>
    <lineage>
        <taxon>Eukaryota</taxon>
        <taxon>Fungi</taxon>
        <taxon>Dikarya</taxon>
        <taxon>Ascomycota</taxon>
        <taxon>Pezizomycotina</taxon>
        <taxon>Dothideomycetes</taxon>
        <taxon>Pleosporomycetidae</taxon>
        <taxon>Pleosporales</taxon>
        <taxon>Pleosporineae</taxon>
        <taxon>Pleosporaceae</taxon>
        <taxon>Bipolaris</taxon>
    </lineage>
</organism>
<accession>A0A8H5Z995</accession>
<dbReference type="AlphaFoldDB" id="A0A8H5Z995"/>
<name>A0A8H5Z995_COCSA</name>
<protein>
    <submittedName>
        <fullName evidence="1">Uncharacterized protein</fullName>
    </submittedName>
</protein>
<evidence type="ECO:0000313" key="1">
    <source>
        <dbReference type="EMBL" id="KAF5845142.1"/>
    </source>
</evidence>
<dbReference type="Proteomes" id="UP000624244">
    <property type="component" value="Unassembled WGS sequence"/>
</dbReference>
<sequence length="174" mass="18927">MASLQLFDEHDWSWAKGHVSSIHIGQVRVVSASGIRAQAGVCWFGTLGNAERDGKIHTAQPPATVVCSSYIMVIMASSPHVQEPFNLGAILFFSGNASEFLLADITISRAEDYSDRAGNGPSVLLSNHTGLASFSKSSDGKSIIWYIRVSPMRFLKLPDFIASRCRNLKSGLLR</sequence>